<feature type="region of interest" description="Disordered" evidence="1">
    <location>
        <begin position="66"/>
        <end position="122"/>
    </location>
</feature>
<dbReference type="EMBL" id="SPAZ01000355">
    <property type="protein sequence ID" value="TQE16346.1"/>
    <property type="molecule type" value="Genomic_DNA"/>
</dbReference>
<reference evidence="2 3" key="1">
    <citation type="submission" date="2019-03" db="EMBL/GenBank/DDBJ databases">
        <title>Comparative genomic analyses of the sweetpotato soil rot pathogen, Streptomyces ipomoeae.</title>
        <authorList>
            <person name="Ruschel Soares N."/>
            <person name="Badger J.H."/>
            <person name="Huguet-Tapia J.C."/>
            <person name="Clark C.A."/>
            <person name="Pettis G.S."/>
        </authorList>
    </citation>
    <scope>NUCLEOTIDE SEQUENCE [LARGE SCALE GENOMIC DNA]</scope>
    <source>
        <strain evidence="2 3">88-35</strain>
    </source>
</reference>
<evidence type="ECO:0000256" key="1">
    <source>
        <dbReference type="SAM" id="MobiDB-lite"/>
    </source>
</evidence>
<protein>
    <submittedName>
        <fullName evidence="2">Uncharacterized protein</fullName>
    </submittedName>
</protein>
<sequence length="122" mass="13132">MNSCEWAFGIGERHSEGIRGEVLRRLSYGTRAVAVRHINGTTMLSCYENGALVTTYDSQRAHRLDGERDPLEVIPAPPAYDDSAMRRRADGATDRPWSGSTGSTCALSSSPSRASGAGSMPK</sequence>
<dbReference type="AlphaFoldDB" id="A0AAE9AW78"/>
<feature type="compositionally biased region" description="Polar residues" evidence="1">
    <location>
        <begin position="98"/>
        <end position="107"/>
    </location>
</feature>
<dbReference type="Proteomes" id="UP000318720">
    <property type="component" value="Unassembled WGS sequence"/>
</dbReference>
<dbReference type="InterPro" id="IPR045592">
    <property type="entry name" value="DUF6461"/>
</dbReference>
<name>A0AAE9AW78_9ACTN</name>
<gene>
    <name evidence="2" type="ORF">Sipo8835_43445</name>
</gene>
<accession>A0AAE9AW78</accession>
<evidence type="ECO:0000313" key="3">
    <source>
        <dbReference type="Proteomes" id="UP000318720"/>
    </source>
</evidence>
<comment type="caution">
    <text evidence="2">The sequence shown here is derived from an EMBL/GenBank/DDBJ whole genome shotgun (WGS) entry which is preliminary data.</text>
</comment>
<evidence type="ECO:0000313" key="2">
    <source>
        <dbReference type="EMBL" id="TQE16346.1"/>
    </source>
</evidence>
<proteinExistence type="predicted"/>
<feature type="compositionally biased region" description="Basic and acidic residues" evidence="1">
    <location>
        <begin position="83"/>
        <end position="93"/>
    </location>
</feature>
<organism evidence="2 3">
    <name type="scientific">Streptomyces ipomoeae</name>
    <dbReference type="NCBI Taxonomy" id="103232"/>
    <lineage>
        <taxon>Bacteria</taxon>
        <taxon>Bacillati</taxon>
        <taxon>Actinomycetota</taxon>
        <taxon>Actinomycetes</taxon>
        <taxon>Kitasatosporales</taxon>
        <taxon>Streptomycetaceae</taxon>
        <taxon>Streptomyces</taxon>
    </lineage>
</organism>
<dbReference type="Pfam" id="PF20062">
    <property type="entry name" value="DUF6461"/>
    <property type="match status" value="1"/>
</dbReference>
<dbReference type="RefSeq" id="WP_141586214.1">
    <property type="nucleotide sequence ID" value="NZ_SPAY01000084.1"/>
</dbReference>
<feature type="compositionally biased region" description="Low complexity" evidence="1">
    <location>
        <begin position="108"/>
        <end position="122"/>
    </location>
</feature>